<sequence length="168" mass="19485">MMELRSSPGEILDKVSEQGEAFIIERNGRRKACLVPVWYFLPDIPKNKVNEELNELHKNGEKPSLTVSDKNELEMLFKETVKRDEITLKIILPHGYPNVAPKVYISPIVSDAPHRWQDGALCIFGAMTNWNPGKHNIAFVLSLARKWLFNYNEWREKGRWPNQAENDK</sequence>
<dbReference type="InterPro" id="IPR058588">
    <property type="entry name" value="E2-CBASS"/>
</dbReference>
<name>A0A1F5EQU8_9BACT</name>
<dbReference type="EMBL" id="MFAA01000004">
    <property type="protein sequence ID" value="OGD69626.1"/>
    <property type="molecule type" value="Genomic_DNA"/>
</dbReference>
<gene>
    <name evidence="2" type="ORF">A3E89_01975</name>
</gene>
<proteinExistence type="predicted"/>
<dbReference type="InterPro" id="IPR016135">
    <property type="entry name" value="UBQ-conjugating_enzyme/RWD"/>
</dbReference>
<reference evidence="2 3" key="1">
    <citation type="journal article" date="2016" name="Nat. Commun.">
        <title>Thousands of microbial genomes shed light on interconnected biogeochemical processes in an aquifer system.</title>
        <authorList>
            <person name="Anantharaman K."/>
            <person name="Brown C.T."/>
            <person name="Hug L.A."/>
            <person name="Sharon I."/>
            <person name="Castelle C.J."/>
            <person name="Probst A.J."/>
            <person name="Thomas B.C."/>
            <person name="Singh A."/>
            <person name="Wilkins M.J."/>
            <person name="Karaoz U."/>
            <person name="Brodie E.L."/>
            <person name="Williams K.H."/>
            <person name="Hubbard S.S."/>
            <person name="Banfield J.F."/>
        </authorList>
    </citation>
    <scope>NUCLEOTIDE SEQUENCE [LARGE SCALE GENOMIC DNA]</scope>
</reference>
<dbReference type="Proteomes" id="UP000185891">
    <property type="component" value="Unassembled WGS sequence"/>
</dbReference>
<dbReference type="Pfam" id="PF26395">
    <property type="entry name" value="E2-CBASS"/>
    <property type="match status" value="1"/>
</dbReference>
<evidence type="ECO:0000313" key="3">
    <source>
        <dbReference type="Proteomes" id="UP000185891"/>
    </source>
</evidence>
<protein>
    <recommendedName>
        <fullName evidence="1">Type II CBASS E2 protein domain-containing protein</fullName>
    </recommendedName>
</protein>
<organism evidence="2 3">
    <name type="scientific">Candidatus Campbellbacteria bacterium RIFCSPHIGHO2_12_FULL_35_10</name>
    <dbReference type="NCBI Taxonomy" id="1797578"/>
    <lineage>
        <taxon>Bacteria</taxon>
        <taxon>Candidatus Campbelliibacteriota</taxon>
    </lineage>
</organism>
<accession>A0A1F5EQU8</accession>
<evidence type="ECO:0000259" key="1">
    <source>
        <dbReference type="Pfam" id="PF26395"/>
    </source>
</evidence>
<comment type="caution">
    <text evidence="2">The sequence shown here is derived from an EMBL/GenBank/DDBJ whole genome shotgun (WGS) entry which is preliminary data.</text>
</comment>
<dbReference type="AlphaFoldDB" id="A0A1F5EQU8"/>
<dbReference type="SUPFAM" id="SSF54495">
    <property type="entry name" value="UBC-like"/>
    <property type="match status" value="1"/>
</dbReference>
<evidence type="ECO:0000313" key="2">
    <source>
        <dbReference type="EMBL" id="OGD69626.1"/>
    </source>
</evidence>
<feature type="domain" description="Type II CBASS E2 protein" evidence="1">
    <location>
        <begin position="101"/>
        <end position="164"/>
    </location>
</feature>